<keyword evidence="3" id="KW-1185">Reference proteome</keyword>
<dbReference type="KEGG" id="dya:Dyak_GE24649"/>
<feature type="chain" id="PRO_5002818557" evidence="1">
    <location>
        <begin position="19"/>
        <end position="187"/>
    </location>
</feature>
<dbReference type="AlphaFoldDB" id="B4PLG8"/>
<dbReference type="PhylomeDB" id="B4PLG8"/>
<reference evidence="2 3" key="2">
    <citation type="journal article" date="2007" name="PLoS Biol.">
        <title>Principles of genome evolution in the Drosophila melanogaster species group.</title>
        <authorList>
            <person name="Ranz J.M."/>
            <person name="Maurin D."/>
            <person name="Chan Y.S."/>
            <person name="von Grotthuss M."/>
            <person name="Hillier L.W."/>
            <person name="Roote J."/>
            <person name="Ashburner M."/>
            <person name="Bergman C.M."/>
        </authorList>
    </citation>
    <scope>NUCLEOTIDE SEQUENCE [LARGE SCALE GENOMIC DNA]</scope>
    <source>
        <strain evidence="3">Tai18E2 / Tucson 14021-0261.01</strain>
    </source>
</reference>
<dbReference type="InterPro" id="IPR010512">
    <property type="entry name" value="DUF1091"/>
</dbReference>
<dbReference type="OrthoDB" id="7925769at2759"/>
<evidence type="ECO:0000313" key="3">
    <source>
        <dbReference type="Proteomes" id="UP000002282"/>
    </source>
</evidence>
<gene>
    <name evidence="2" type="primary">Dyak\GE24649</name>
    <name evidence="2" type="synonym">dyak_GLEANR_8325</name>
    <name evidence="2" type="synonym">GE24649</name>
    <name evidence="2" type="ORF">Dyak_GE24649</name>
</gene>
<evidence type="ECO:0000313" key="2">
    <source>
        <dbReference type="EMBL" id="EDW96875.1"/>
    </source>
</evidence>
<name>B4PLG8_DROYA</name>
<keyword evidence="1" id="KW-0732">Signal</keyword>
<dbReference type="HOGENOM" id="CLU_115081_1_0_1"/>
<organism evidence="2 3">
    <name type="scientific">Drosophila yakuba</name>
    <name type="common">Fruit fly</name>
    <dbReference type="NCBI Taxonomy" id="7245"/>
    <lineage>
        <taxon>Eukaryota</taxon>
        <taxon>Metazoa</taxon>
        <taxon>Ecdysozoa</taxon>
        <taxon>Arthropoda</taxon>
        <taxon>Hexapoda</taxon>
        <taxon>Insecta</taxon>
        <taxon>Pterygota</taxon>
        <taxon>Neoptera</taxon>
        <taxon>Endopterygota</taxon>
        <taxon>Diptera</taxon>
        <taxon>Brachycera</taxon>
        <taxon>Muscomorpha</taxon>
        <taxon>Ephydroidea</taxon>
        <taxon>Drosophilidae</taxon>
        <taxon>Drosophila</taxon>
        <taxon>Sophophora</taxon>
    </lineage>
</organism>
<dbReference type="PANTHER" id="PTHR21112">
    <property type="entry name" value="CHEMOSENSORY PROTEIN A 29A-RELATED"/>
    <property type="match status" value="1"/>
</dbReference>
<sequence>MLKYIVIVLLTVIPKSLLQVTMSYEAIFVSVTSSENAQPIDISNLRLIGRQRILNGTFEILEDVDDTNYQLSVDIYSNAARDGNYKLIPLRVSRQGICTIFKKYGFYLKDCIKNGINTDLHINTTSCLFPKGRYYLKNVTLNVQNWPKIMQRGLCRHVGTFYKYDVPVGTLNVTSSIEDRAPNVFGM</sequence>
<feature type="signal peptide" evidence="1">
    <location>
        <begin position="1"/>
        <end position="18"/>
    </location>
</feature>
<proteinExistence type="predicted"/>
<dbReference type="Proteomes" id="UP000002282">
    <property type="component" value="Chromosome 3R"/>
</dbReference>
<evidence type="ECO:0000256" key="1">
    <source>
        <dbReference type="SAM" id="SignalP"/>
    </source>
</evidence>
<dbReference type="Pfam" id="PF06477">
    <property type="entry name" value="DUF1091"/>
    <property type="match status" value="1"/>
</dbReference>
<reference evidence="2 3" key="1">
    <citation type="journal article" date="2007" name="Nature">
        <title>Evolution of genes and genomes on the Drosophila phylogeny.</title>
        <authorList>
            <consortium name="Drosophila 12 Genomes Consortium"/>
            <person name="Clark A.G."/>
            <person name="Eisen M.B."/>
            <person name="Smith D.R."/>
            <person name="Bergman C.M."/>
            <person name="Oliver B."/>
            <person name="Markow T.A."/>
            <person name="Kaufman T.C."/>
            <person name="Kellis M."/>
            <person name="Gelbart W."/>
            <person name="Iyer V.N."/>
            <person name="Pollard D.A."/>
            <person name="Sackton T.B."/>
            <person name="Larracuente A.M."/>
            <person name="Singh N.D."/>
            <person name="Abad J.P."/>
            <person name="Abt D.N."/>
            <person name="Adryan B."/>
            <person name="Aguade M."/>
            <person name="Akashi H."/>
            <person name="Anderson W.W."/>
            <person name="Aquadro C.F."/>
            <person name="Ardell D.H."/>
            <person name="Arguello R."/>
            <person name="Artieri C.G."/>
            <person name="Barbash D.A."/>
            <person name="Barker D."/>
            <person name="Barsanti P."/>
            <person name="Batterham P."/>
            <person name="Batzoglou S."/>
            <person name="Begun D."/>
            <person name="Bhutkar A."/>
            <person name="Blanco E."/>
            <person name="Bosak S.A."/>
            <person name="Bradley R.K."/>
            <person name="Brand A.D."/>
            <person name="Brent M.R."/>
            <person name="Brooks A.N."/>
            <person name="Brown R.H."/>
            <person name="Butlin R.K."/>
            <person name="Caggese C."/>
            <person name="Calvi B.R."/>
            <person name="Bernardo de Carvalho A."/>
            <person name="Caspi A."/>
            <person name="Castrezana S."/>
            <person name="Celniker S.E."/>
            <person name="Chang J.L."/>
            <person name="Chapple C."/>
            <person name="Chatterji S."/>
            <person name="Chinwalla A."/>
            <person name="Civetta A."/>
            <person name="Clifton S.W."/>
            <person name="Comeron J.M."/>
            <person name="Costello J.C."/>
            <person name="Coyne J.A."/>
            <person name="Daub J."/>
            <person name="David R.G."/>
            <person name="Delcher A.L."/>
            <person name="Delehaunty K."/>
            <person name="Do C.B."/>
            <person name="Ebling H."/>
            <person name="Edwards K."/>
            <person name="Eickbush T."/>
            <person name="Evans J.D."/>
            <person name="Filipski A."/>
            <person name="Findeiss S."/>
            <person name="Freyhult E."/>
            <person name="Fulton L."/>
            <person name="Fulton R."/>
            <person name="Garcia A.C."/>
            <person name="Gardiner A."/>
            <person name="Garfield D.A."/>
            <person name="Garvin B.E."/>
            <person name="Gibson G."/>
            <person name="Gilbert D."/>
            <person name="Gnerre S."/>
            <person name="Godfrey J."/>
            <person name="Good R."/>
            <person name="Gotea V."/>
            <person name="Gravely B."/>
            <person name="Greenberg A.J."/>
            <person name="Griffiths-Jones S."/>
            <person name="Gross S."/>
            <person name="Guigo R."/>
            <person name="Gustafson E.A."/>
            <person name="Haerty W."/>
            <person name="Hahn M.W."/>
            <person name="Halligan D.L."/>
            <person name="Halpern A.L."/>
            <person name="Halter G.M."/>
            <person name="Han M.V."/>
            <person name="Heger A."/>
            <person name="Hillier L."/>
            <person name="Hinrichs A.S."/>
            <person name="Holmes I."/>
            <person name="Hoskins R.A."/>
            <person name="Hubisz M.J."/>
            <person name="Hultmark D."/>
            <person name="Huntley M.A."/>
            <person name="Jaffe D.B."/>
            <person name="Jagadeeshan S."/>
            <person name="Jeck W.R."/>
            <person name="Johnson J."/>
            <person name="Jones C.D."/>
            <person name="Jordan W.C."/>
            <person name="Karpen G.H."/>
            <person name="Kataoka E."/>
            <person name="Keightley P.D."/>
            <person name="Kheradpour P."/>
            <person name="Kirkness E.F."/>
            <person name="Koerich L.B."/>
            <person name="Kristiansen K."/>
            <person name="Kudrna D."/>
            <person name="Kulathinal R.J."/>
            <person name="Kumar S."/>
            <person name="Kwok R."/>
            <person name="Lander E."/>
            <person name="Langley C.H."/>
            <person name="Lapoint R."/>
            <person name="Lazzaro B.P."/>
            <person name="Lee S.J."/>
            <person name="Levesque L."/>
            <person name="Li R."/>
            <person name="Lin C.F."/>
            <person name="Lin M.F."/>
            <person name="Lindblad-Toh K."/>
            <person name="Llopart A."/>
            <person name="Long M."/>
            <person name="Low L."/>
            <person name="Lozovsky E."/>
            <person name="Lu J."/>
            <person name="Luo M."/>
            <person name="Machado C.A."/>
            <person name="Makalowski W."/>
            <person name="Marzo M."/>
            <person name="Matsuda M."/>
            <person name="Matzkin L."/>
            <person name="McAllister B."/>
            <person name="McBride C.S."/>
            <person name="McKernan B."/>
            <person name="McKernan K."/>
            <person name="Mendez-Lago M."/>
            <person name="Minx P."/>
            <person name="Mollenhauer M.U."/>
            <person name="Montooth K."/>
            <person name="Mount S.M."/>
            <person name="Mu X."/>
            <person name="Myers E."/>
            <person name="Negre B."/>
            <person name="Newfeld S."/>
            <person name="Nielsen R."/>
            <person name="Noor M.A."/>
            <person name="O'Grady P."/>
            <person name="Pachter L."/>
            <person name="Papaceit M."/>
            <person name="Parisi M.J."/>
            <person name="Parisi M."/>
            <person name="Parts L."/>
            <person name="Pedersen J.S."/>
            <person name="Pesole G."/>
            <person name="Phillippy A.M."/>
            <person name="Ponting C.P."/>
            <person name="Pop M."/>
            <person name="Porcelli D."/>
            <person name="Powell J.R."/>
            <person name="Prohaska S."/>
            <person name="Pruitt K."/>
            <person name="Puig M."/>
            <person name="Quesneville H."/>
            <person name="Ram K.R."/>
            <person name="Rand D."/>
            <person name="Rasmussen M.D."/>
            <person name="Reed L.K."/>
            <person name="Reenan R."/>
            <person name="Reily A."/>
            <person name="Remington K.A."/>
            <person name="Rieger T.T."/>
            <person name="Ritchie M.G."/>
            <person name="Robin C."/>
            <person name="Rogers Y.H."/>
            <person name="Rohde C."/>
            <person name="Rozas J."/>
            <person name="Rubenfield M.J."/>
            <person name="Ruiz A."/>
            <person name="Russo S."/>
            <person name="Salzberg S.L."/>
            <person name="Sanchez-Gracia A."/>
            <person name="Saranga D.J."/>
            <person name="Sato H."/>
            <person name="Schaeffer S.W."/>
            <person name="Schatz M.C."/>
            <person name="Schlenke T."/>
            <person name="Schwartz R."/>
            <person name="Segarra C."/>
            <person name="Singh R.S."/>
            <person name="Sirot L."/>
            <person name="Sirota M."/>
            <person name="Sisneros N.B."/>
            <person name="Smith C.D."/>
            <person name="Smith T.F."/>
            <person name="Spieth J."/>
            <person name="Stage D.E."/>
            <person name="Stark A."/>
            <person name="Stephan W."/>
            <person name="Strausberg R.L."/>
            <person name="Strempel S."/>
            <person name="Sturgill D."/>
            <person name="Sutton G."/>
            <person name="Sutton G.G."/>
            <person name="Tao W."/>
            <person name="Teichmann S."/>
            <person name="Tobari Y.N."/>
            <person name="Tomimura Y."/>
            <person name="Tsolas J.M."/>
            <person name="Valente V.L."/>
            <person name="Venter E."/>
            <person name="Venter J.C."/>
            <person name="Vicario S."/>
            <person name="Vieira F.G."/>
            <person name="Vilella A.J."/>
            <person name="Villasante A."/>
            <person name="Walenz B."/>
            <person name="Wang J."/>
            <person name="Wasserman M."/>
            <person name="Watts T."/>
            <person name="Wilson D."/>
            <person name="Wilson R.K."/>
            <person name="Wing R.A."/>
            <person name="Wolfner M.F."/>
            <person name="Wong A."/>
            <person name="Wong G.K."/>
            <person name="Wu C.I."/>
            <person name="Wu G."/>
            <person name="Yamamoto D."/>
            <person name="Yang H.P."/>
            <person name="Yang S.P."/>
            <person name="Yorke J.A."/>
            <person name="Yoshida K."/>
            <person name="Zdobnov E."/>
            <person name="Zhang P."/>
            <person name="Zhang Y."/>
            <person name="Zimin A.V."/>
            <person name="Baldwin J."/>
            <person name="Abdouelleil A."/>
            <person name="Abdulkadir J."/>
            <person name="Abebe A."/>
            <person name="Abera B."/>
            <person name="Abreu J."/>
            <person name="Acer S.C."/>
            <person name="Aftuck L."/>
            <person name="Alexander A."/>
            <person name="An P."/>
            <person name="Anderson E."/>
            <person name="Anderson S."/>
            <person name="Arachi H."/>
            <person name="Azer M."/>
            <person name="Bachantsang P."/>
            <person name="Barry A."/>
            <person name="Bayul T."/>
            <person name="Berlin A."/>
            <person name="Bessette D."/>
            <person name="Bloom T."/>
            <person name="Blye J."/>
            <person name="Boguslavskiy L."/>
            <person name="Bonnet C."/>
            <person name="Boukhgalter B."/>
            <person name="Bourzgui I."/>
            <person name="Brown A."/>
            <person name="Cahill P."/>
            <person name="Channer S."/>
            <person name="Cheshatsang Y."/>
            <person name="Chuda L."/>
            <person name="Citroen M."/>
            <person name="Collymore A."/>
            <person name="Cooke P."/>
            <person name="Costello M."/>
            <person name="D'Aco K."/>
            <person name="Daza R."/>
            <person name="De Haan G."/>
            <person name="DeGray S."/>
            <person name="DeMaso C."/>
            <person name="Dhargay N."/>
            <person name="Dooley K."/>
            <person name="Dooley E."/>
            <person name="Doricent M."/>
            <person name="Dorje P."/>
            <person name="Dorjee K."/>
            <person name="Dupes A."/>
            <person name="Elong R."/>
            <person name="Falk J."/>
            <person name="Farina A."/>
            <person name="Faro S."/>
            <person name="Ferguson D."/>
            <person name="Fisher S."/>
            <person name="Foley C.D."/>
            <person name="Franke A."/>
            <person name="Friedrich D."/>
            <person name="Gadbois L."/>
            <person name="Gearin G."/>
            <person name="Gearin C.R."/>
            <person name="Giannoukos G."/>
            <person name="Goode T."/>
            <person name="Graham J."/>
            <person name="Grandbois E."/>
            <person name="Grewal S."/>
            <person name="Gyaltsen K."/>
            <person name="Hafez N."/>
            <person name="Hagos B."/>
            <person name="Hall J."/>
            <person name="Henson C."/>
            <person name="Hollinger A."/>
            <person name="Honan T."/>
            <person name="Huard M.D."/>
            <person name="Hughes L."/>
            <person name="Hurhula B."/>
            <person name="Husby M.E."/>
            <person name="Kamat A."/>
            <person name="Kanga B."/>
            <person name="Kashin S."/>
            <person name="Khazanovich D."/>
            <person name="Kisner P."/>
            <person name="Lance K."/>
            <person name="Lara M."/>
            <person name="Lee W."/>
            <person name="Lennon N."/>
            <person name="Letendre F."/>
            <person name="LeVine R."/>
            <person name="Lipovsky A."/>
            <person name="Liu X."/>
            <person name="Liu J."/>
            <person name="Liu S."/>
            <person name="Lokyitsang T."/>
            <person name="Lokyitsang Y."/>
            <person name="Lubonja R."/>
            <person name="Lui A."/>
            <person name="MacDonald P."/>
            <person name="Magnisalis V."/>
            <person name="Maru K."/>
            <person name="Matthews C."/>
            <person name="McCusker W."/>
            <person name="McDonough S."/>
            <person name="Mehta T."/>
            <person name="Meldrim J."/>
            <person name="Meneus L."/>
            <person name="Mihai O."/>
            <person name="Mihalev A."/>
            <person name="Mihova T."/>
            <person name="Mittelman R."/>
            <person name="Mlenga V."/>
            <person name="Montmayeur A."/>
            <person name="Mulrain L."/>
            <person name="Navidi A."/>
            <person name="Naylor J."/>
            <person name="Negash T."/>
            <person name="Nguyen T."/>
            <person name="Nguyen N."/>
            <person name="Nicol R."/>
            <person name="Norbu C."/>
            <person name="Norbu N."/>
            <person name="Novod N."/>
            <person name="O'Neill B."/>
            <person name="Osman S."/>
            <person name="Markiewicz E."/>
            <person name="Oyono O.L."/>
            <person name="Patti C."/>
            <person name="Phunkhang P."/>
            <person name="Pierre F."/>
            <person name="Priest M."/>
            <person name="Raghuraman S."/>
            <person name="Rege F."/>
            <person name="Reyes R."/>
            <person name="Rise C."/>
            <person name="Rogov P."/>
            <person name="Ross K."/>
            <person name="Ryan E."/>
            <person name="Settipalli S."/>
            <person name="Shea T."/>
            <person name="Sherpa N."/>
            <person name="Shi L."/>
            <person name="Shih D."/>
            <person name="Sparrow T."/>
            <person name="Spaulding J."/>
            <person name="Stalker J."/>
            <person name="Stange-Thomann N."/>
            <person name="Stavropoulos S."/>
            <person name="Stone C."/>
            <person name="Strader C."/>
            <person name="Tesfaye S."/>
            <person name="Thomson T."/>
            <person name="Thoulutsang Y."/>
            <person name="Thoulutsang D."/>
            <person name="Topham K."/>
            <person name="Topping I."/>
            <person name="Tsamla T."/>
            <person name="Vassiliev H."/>
            <person name="Vo A."/>
            <person name="Wangchuk T."/>
            <person name="Wangdi T."/>
            <person name="Weiand M."/>
            <person name="Wilkinson J."/>
            <person name="Wilson A."/>
            <person name="Yadav S."/>
            <person name="Young G."/>
            <person name="Yu Q."/>
            <person name="Zembek L."/>
            <person name="Zhong D."/>
            <person name="Zimmer A."/>
            <person name="Zwirko Z."/>
            <person name="Jaffe D.B."/>
            <person name="Alvarez P."/>
            <person name="Brockman W."/>
            <person name="Butler J."/>
            <person name="Chin C."/>
            <person name="Gnerre S."/>
            <person name="Grabherr M."/>
            <person name="Kleber M."/>
            <person name="Mauceli E."/>
            <person name="MacCallum I."/>
        </authorList>
    </citation>
    <scope>NUCLEOTIDE SEQUENCE [LARGE SCALE GENOMIC DNA]</scope>
    <source>
        <strain evidence="3">Tai18E2 / Tucson 14021-0261.01</strain>
    </source>
</reference>
<dbReference type="OMA" id="IMQRGLC"/>
<dbReference type="EMBL" id="CM000160">
    <property type="protein sequence ID" value="EDW96875.1"/>
    <property type="molecule type" value="Genomic_DNA"/>
</dbReference>
<accession>B4PLG8</accession>
<protein>
    <submittedName>
        <fullName evidence="2">Uncharacterized protein</fullName>
    </submittedName>
</protein>
<dbReference type="PANTHER" id="PTHR21112:SF0">
    <property type="entry name" value="CHEMOSENSORY PROTEIN A 29A-RELATED"/>
    <property type="match status" value="1"/>
</dbReference>